<keyword evidence="3" id="KW-1185">Reference proteome</keyword>
<proteinExistence type="predicted"/>
<dbReference type="EMBL" id="JBJKFK010001778">
    <property type="protein sequence ID" value="KAL3312256.1"/>
    <property type="molecule type" value="Genomic_DNA"/>
</dbReference>
<accession>A0ABD2PXW7</accession>
<feature type="coiled-coil region" evidence="1">
    <location>
        <begin position="1257"/>
        <end position="1306"/>
    </location>
</feature>
<sequence>MTVILDTIYYEWPSYVHVNKEITETEHIANFNEALNAVKEAGQLDLDLLTRPGLMDLFRPFVTLFMTGLQLVEGKYWDQSKLNEIPGLIKASVDDMKTAYGNEAVKKVLSGMFQLFKNACSKGAIPITDFEKEFDKSLVLMSDAFNMWHQEILFPGEKVIDPATFQVTTDSEGKLETRIYEQCLIKNGQLDSSQNIRIEIGKGDTIVKVPPAFDFETHLKNELAFIKTYPEDKKGPLNFYLLQEYFRQLAFLIYAHYDKDSDNWDEIKENFTDSFVAWSYLILEIIFHDIFYLIENKNNSIDDFEMIYKRIEQMLFVVHFGLYFSLTYDLYEHEICIIRMSYMKDEMVYRFDFKLDQFAMLTEFKNRVPILGSMLGDLKTIDRVNFNSTLFFTIIMEQMKYGISFNTFENLIATYNAFVIYQASNTEDSQKIIEYYAEQLERLKNYWCSIFTGCDLPGDYAKFLNLMKLAVLKYATSGWTTLFKKTYIFLSKDHRTCKEYLNDTGLNISLQMDSHGHVLGALSNDQNQFCISWTREKLIIEKLSKDKLFELLNENLTFTELMRILLVCRALGVNRFNELEKKLKEISSKLPHPFEAFHSMAKEILNPSSEDVNDVLLRCKAMKFIAYFNLDTVYSAAVTSDPNPDVIKMKEVQLVMPNFELPPPNAENKLSTQQPKPFQNLVSVSLEQMKFSAETLECLRYKFIFENNQTQSIQVKSTSDNNGWLIIDAKDLTHFSHPVIEKYLVKLVSFIETKYSDLKDKEVFDSLILYISLIYCSKKSSFQNEKILSQLPKAVQSKHPKIYEKLVNMKFSSKIVDIFHGLMMTRVAAFEQDLDFGVLSVKITNEDTVMYFDFQACFMFLSIYIVNKTRVEMNDYLSKVKDAMAGVSRFFTTSAITKPYSERVEKVCCAFKLLYMGLLSVRQLLDKNAENHIVLLFVNLLINVLGYSELEAKDIADYCTYRRWDIDVQPLRASAEERFKKALHQRKRTIPLSQVDIYCLSIIEPDLKSLELYSDENCNDRLNDISLLINSELAGFSGATDSKSRFINLTWLIYLHILQLQENQRKDFQVELKEIISKFKTDNPDLKYVCEALDKRSETLFLSANIEDGFESLGDSFEEASKTEFEKYKNIPKNPSIKAELGQVEQVILDYEGVYLFFAISTSKGLVLLNQNMSEQNDDLNYVNQTTLNFHKNRYIHNLKQAESLHLRSRLGECIVLCSRAAINVTSISWDEAFNALWAEIQEACGNRLDQLKTELKQLFKSDYGELKNNLEKLRRARENIEWQARKDEENRLKREKLVIEEKQKKSSMNAFLMRRNLPTRDTLLGGTEFTVKRALSCFQTVDLTAAFGYVVKDGVKVPTVLRRVWSRTEKQTSEQVMAMFWELCDLMQVNQLNETKDDNTFELCLYFCAMLTLMTDNDQQLVFYQHQVTAKLSILIGAKSKLGQAYKTRFEYLQCMCEYIFEEKDKITLDTYQGVIANIMKHPLV</sequence>
<evidence type="ECO:0000313" key="3">
    <source>
        <dbReference type="Proteomes" id="UP001626550"/>
    </source>
</evidence>
<organism evidence="2 3">
    <name type="scientific">Cichlidogyrus casuarinus</name>
    <dbReference type="NCBI Taxonomy" id="1844966"/>
    <lineage>
        <taxon>Eukaryota</taxon>
        <taxon>Metazoa</taxon>
        <taxon>Spiralia</taxon>
        <taxon>Lophotrochozoa</taxon>
        <taxon>Platyhelminthes</taxon>
        <taxon>Monogenea</taxon>
        <taxon>Monopisthocotylea</taxon>
        <taxon>Dactylogyridea</taxon>
        <taxon>Ancyrocephalidae</taxon>
        <taxon>Cichlidogyrus</taxon>
    </lineage>
</organism>
<comment type="caution">
    <text evidence="2">The sequence shown here is derived from an EMBL/GenBank/DDBJ whole genome shotgun (WGS) entry which is preliminary data.</text>
</comment>
<name>A0ABD2PXW7_9PLAT</name>
<protein>
    <submittedName>
        <fullName evidence="2">Uncharacterized protein</fullName>
    </submittedName>
</protein>
<keyword evidence="1" id="KW-0175">Coiled coil</keyword>
<gene>
    <name evidence="2" type="ORF">Ciccas_009153</name>
</gene>
<evidence type="ECO:0000256" key="1">
    <source>
        <dbReference type="SAM" id="Coils"/>
    </source>
</evidence>
<evidence type="ECO:0000313" key="2">
    <source>
        <dbReference type="EMBL" id="KAL3312256.1"/>
    </source>
</evidence>
<reference evidence="2 3" key="1">
    <citation type="submission" date="2024-11" db="EMBL/GenBank/DDBJ databases">
        <title>Adaptive evolution of stress response genes in parasites aligns with host niche diversity.</title>
        <authorList>
            <person name="Hahn C."/>
            <person name="Resl P."/>
        </authorList>
    </citation>
    <scope>NUCLEOTIDE SEQUENCE [LARGE SCALE GENOMIC DNA]</scope>
    <source>
        <strain evidence="2">EGGRZ-B1_66</strain>
        <tissue evidence="2">Body</tissue>
    </source>
</reference>
<dbReference type="Proteomes" id="UP001626550">
    <property type="component" value="Unassembled WGS sequence"/>
</dbReference>